<comment type="caution">
    <text evidence="2">The sequence shown here is derived from an EMBL/GenBank/DDBJ whole genome shotgun (WGS) entry which is preliminary data.</text>
</comment>
<dbReference type="AlphaFoldDB" id="A0A937CN01"/>
<proteinExistence type="predicted"/>
<protein>
    <submittedName>
        <fullName evidence="2">DUF2938 domain-containing protein</fullName>
    </submittedName>
</protein>
<reference evidence="2" key="1">
    <citation type="submission" date="2021-01" db="EMBL/GenBank/DDBJ databases">
        <title>Rhizobium sp. strain KVB221 16S ribosomal RNA gene Genome sequencing and assembly.</title>
        <authorList>
            <person name="Kang M."/>
        </authorList>
    </citation>
    <scope>NUCLEOTIDE SEQUENCE</scope>
    <source>
        <strain evidence="2">KVB221</strain>
    </source>
</reference>
<dbReference type="InterPro" id="IPR021329">
    <property type="entry name" value="DUF2938"/>
</dbReference>
<evidence type="ECO:0000313" key="2">
    <source>
        <dbReference type="EMBL" id="MBL0373266.1"/>
    </source>
</evidence>
<dbReference type="Pfam" id="PF11158">
    <property type="entry name" value="DUF2938"/>
    <property type="match status" value="1"/>
</dbReference>
<feature type="transmembrane region" description="Helical" evidence="1">
    <location>
        <begin position="138"/>
        <end position="158"/>
    </location>
</feature>
<organism evidence="2 3">
    <name type="scientific">Rhizobium setariae</name>
    <dbReference type="NCBI Taxonomy" id="2801340"/>
    <lineage>
        <taxon>Bacteria</taxon>
        <taxon>Pseudomonadati</taxon>
        <taxon>Pseudomonadota</taxon>
        <taxon>Alphaproteobacteria</taxon>
        <taxon>Hyphomicrobiales</taxon>
        <taxon>Rhizobiaceae</taxon>
        <taxon>Rhizobium/Agrobacterium group</taxon>
        <taxon>Rhizobium</taxon>
    </lineage>
</organism>
<evidence type="ECO:0000256" key="1">
    <source>
        <dbReference type="SAM" id="Phobius"/>
    </source>
</evidence>
<keyword evidence="1" id="KW-0812">Transmembrane</keyword>
<dbReference type="Proteomes" id="UP000633219">
    <property type="component" value="Unassembled WGS sequence"/>
</dbReference>
<keyword evidence="3" id="KW-1185">Reference proteome</keyword>
<sequence>MFDLIWRGALIGAGATVLMDIWAVLLWKALGQSKPNWAPVGRWFWHLRRGVVFHTDIAKAQPYRYEQALGWISHYAVGIVYGIVLVVFVGSGWLAAPTFLPAWIWSILTVGAGWFLLQPGLGIGWAASKTPNPTKVRALNLVSHTVFALGLYGSALLLPVL</sequence>
<feature type="transmembrane region" description="Helical" evidence="1">
    <location>
        <begin position="72"/>
        <end position="96"/>
    </location>
</feature>
<gene>
    <name evidence="2" type="ORF">JJB09_14610</name>
</gene>
<accession>A0A937CN01</accession>
<dbReference type="EMBL" id="JAEQNC010000007">
    <property type="protein sequence ID" value="MBL0373266.1"/>
    <property type="molecule type" value="Genomic_DNA"/>
</dbReference>
<keyword evidence="1" id="KW-1133">Transmembrane helix</keyword>
<feature type="transmembrane region" description="Helical" evidence="1">
    <location>
        <begin position="6"/>
        <end position="27"/>
    </location>
</feature>
<feature type="transmembrane region" description="Helical" evidence="1">
    <location>
        <begin position="102"/>
        <end position="126"/>
    </location>
</feature>
<evidence type="ECO:0000313" key="3">
    <source>
        <dbReference type="Proteomes" id="UP000633219"/>
    </source>
</evidence>
<keyword evidence="1" id="KW-0472">Membrane</keyword>
<name>A0A937CN01_9HYPH</name>
<dbReference type="RefSeq" id="WP_201659431.1">
    <property type="nucleotide sequence ID" value="NZ_JAEQNC010000007.1"/>
</dbReference>